<evidence type="ECO:0000313" key="2">
    <source>
        <dbReference type="EMBL" id="KPI90726.1"/>
    </source>
</evidence>
<accession>A0A0N0P956</accession>
<feature type="chain" id="PRO_5005857360" description="Histidine phosphatase superfamily (Branch 1)" evidence="1">
    <location>
        <begin position="21"/>
        <end position="335"/>
    </location>
</feature>
<dbReference type="CDD" id="cd07067">
    <property type="entry name" value="HP_PGM_like"/>
    <property type="match status" value="1"/>
</dbReference>
<dbReference type="AlphaFoldDB" id="A0A0N0P956"/>
<dbReference type="SMART" id="SM00855">
    <property type="entry name" value="PGAM"/>
    <property type="match status" value="1"/>
</dbReference>
<sequence length="335" mass="36653">MFFWMVFALLVAITIVITPAGRIALAKAQVYAHGAAFMFQAKDLPKVFRGTNYLRMDAVGDYRGGKRTIRLVFIRHGQSVWNSLFNSFNLGLPMRMAKAVIREFTDFFTNPFASCIIDSPLSSKGKKESEDLASFMRTAKTKISFDPAVSAVVSSNLRRAMETALVGVSPRLTLTKERIMMDSALQEGSQNIDAQTFSTEKGKIAPCTMGSITDPSKLGIVLNPYLNAGNRVAGVDVYKRMDEFVAHLFGGRGDASLVPGAGGGNAGLQEVIVVGHSGFFRNFFMRFLPASSTHVAKKKKMQNCAVVSLEITRDQNSGEVTVDESSIKVLYKGFK</sequence>
<dbReference type="Gene3D" id="3.40.50.1240">
    <property type="entry name" value="Phosphoglycerate mutase-like"/>
    <property type="match status" value="1"/>
</dbReference>
<dbReference type="VEuPathDB" id="TriTrypDB:Lsey_0002_0500"/>
<dbReference type="SUPFAM" id="SSF53254">
    <property type="entry name" value="Phosphoglycerate mutase-like"/>
    <property type="match status" value="1"/>
</dbReference>
<reference evidence="2 3" key="1">
    <citation type="journal article" date="2015" name="PLoS Pathog.">
        <title>Leptomonas seymouri: Adaptations to the Dixenous Life Cycle Analyzed by Genome Sequencing, Transcriptome Profiling and Co-infection with Leishmania donovani.</title>
        <authorList>
            <person name="Kraeva N."/>
            <person name="Butenko A."/>
            <person name="Hlavacova J."/>
            <person name="Kostygov A."/>
            <person name="Myskova J."/>
            <person name="Grybchuk D."/>
            <person name="Lestinova T."/>
            <person name="Votypka J."/>
            <person name="Volf P."/>
            <person name="Opperdoes F."/>
            <person name="Flegontov P."/>
            <person name="Lukes J."/>
            <person name="Yurchenko V."/>
        </authorList>
    </citation>
    <scope>NUCLEOTIDE SEQUENCE [LARGE SCALE GENOMIC DNA]</scope>
    <source>
        <strain evidence="2 3">ATCC 30220</strain>
    </source>
</reference>
<dbReference type="InterPro" id="IPR029033">
    <property type="entry name" value="His_PPase_superfam"/>
</dbReference>
<dbReference type="PANTHER" id="PTHR48100">
    <property type="entry name" value="BROAD-SPECIFICITY PHOSPHATASE YOR283W-RELATED"/>
    <property type="match status" value="1"/>
</dbReference>
<dbReference type="OMA" id="LWFRAFF"/>
<protein>
    <recommendedName>
        <fullName evidence="4">Histidine phosphatase superfamily (Branch 1)</fullName>
    </recommendedName>
</protein>
<dbReference type="GO" id="GO:0016791">
    <property type="term" value="F:phosphatase activity"/>
    <property type="evidence" value="ECO:0007669"/>
    <property type="project" value="TreeGrafter"/>
</dbReference>
<evidence type="ECO:0000313" key="3">
    <source>
        <dbReference type="Proteomes" id="UP000038009"/>
    </source>
</evidence>
<proteinExistence type="predicted"/>
<gene>
    <name evidence="2" type="ORF">ABL78_0162</name>
</gene>
<dbReference type="Proteomes" id="UP000038009">
    <property type="component" value="Unassembled WGS sequence"/>
</dbReference>
<dbReference type="GO" id="GO:0005829">
    <property type="term" value="C:cytosol"/>
    <property type="evidence" value="ECO:0007669"/>
    <property type="project" value="TreeGrafter"/>
</dbReference>
<evidence type="ECO:0000256" key="1">
    <source>
        <dbReference type="SAM" id="SignalP"/>
    </source>
</evidence>
<name>A0A0N0P956_LEPSE</name>
<dbReference type="PANTHER" id="PTHR48100:SF33">
    <property type="entry name" value="PEPTIDASE S54 RHOMBOID DOMAIN-CONTAINING PROTEIN"/>
    <property type="match status" value="1"/>
</dbReference>
<evidence type="ECO:0008006" key="4">
    <source>
        <dbReference type="Google" id="ProtNLM"/>
    </source>
</evidence>
<dbReference type="InterPro" id="IPR050275">
    <property type="entry name" value="PGM_Phosphatase"/>
</dbReference>
<feature type="signal peptide" evidence="1">
    <location>
        <begin position="1"/>
        <end position="20"/>
    </location>
</feature>
<dbReference type="InterPro" id="IPR013078">
    <property type="entry name" value="His_Pase_superF_clade-1"/>
</dbReference>
<dbReference type="EMBL" id="LJSK01000002">
    <property type="protein sequence ID" value="KPI90726.1"/>
    <property type="molecule type" value="Genomic_DNA"/>
</dbReference>
<comment type="caution">
    <text evidence="2">The sequence shown here is derived from an EMBL/GenBank/DDBJ whole genome shotgun (WGS) entry which is preliminary data.</text>
</comment>
<keyword evidence="1" id="KW-0732">Signal</keyword>
<dbReference type="OrthoDB" id="496981at2759"/>
<keyword evidence="3" id="KW-1185">Reference proteome</keyword>
<organism evidence="2 3">
    <name type="scientific">Leptomonas seymouri</name>
    <dbReference type="NCBI Taxonomy" id="5684"/>
    <lineage>
        <taxon>Eukaryota</taxon>
        <taxon>Discoba</taxon>
        <taxon>Euglenozoa</taxon>
        <taxon>Kinetoplastea</taxon>
        <taxon>Metakinetoplastina</taxon>
        <taxon>Trypanosomatida</taxon>
        <taxon>Trypanosomatidae</taxon>
        <taxon>Leishmaniinae</taxon>
        <taxon>Leptomonas</taxon>
    </lineage>
</organism>